<keyword evidence="2" id="KW-1185">Reference proteome</keyword>
<dbReference type="AlphaFoldDB" id="A0A0D6LSH8"/>
<evidence type="ECO:0000313" key="2">
    <source>
        <dbReference type="Proteomes" id="UP000054495"/>
    </source>
</evidence>
<name>A0A0D6LSH8_9BILA</name>
<dbReference type="EMBL" id="KE124918">
    <property type="protein sequence ID" value="EPB75020.1"/>
    <property type="molecule type" value="Genomic_DNA"/>
</dbReference>
<accession>A0A0D6LSH8</accession>
<proteinExistence type="predicted"/>
<reference evidence="1 2" key="1">
    <citation type="submission" date="2013-05" db="EMBL/GenBank/DDBJ databases">
        <title>Draft genome of the parasitic nematode Anyclostoma ceylanicum.</title>
        <authorList>
            <person name="Mitreva M."/>
        </authorList>
    </citation>
    <scope>NUCLEOTIDE SEQUENCE [LARGE SCALE GENOMIC DNA]</scope>
</reference>
<sequence length="180" mass="20442">MGTHMNASFPSGELSEEELQEYCSFMKIIRDTAMTKDQKLEKVRAMLANESAEETKEALEQTQLAIDLNDFLMDQAKNASPKKEALEQTQLAIDLNDFLMDQAKNASPKVKEAIFKIYDLLCDATFLKKTPEQKVAEIEAVVNNLNDSEKKELEQLDEVSKKKAKELGIELPSQITKKRR</sequence>
<evidence type="ECO:0000313" key="1">
    <source>
        <dbReference type="EMBL" id="EPB75020.1"/>
    </source>
</evidence>
<dbReference type="Proteomes" id="UP000054495">
    <property type="component" value="Unassembled WGS sequence"/>
</dbReference>
<organism evidence="1 2">
    <name type="scientific">Ancylostoma ceylanicum</name>
    <dbReference type="NCBI Taxonomy" id="53326"/>
    <lineage>
        <taxon>Eukaryota</taxon>
        <taxon>Metazoa</taxon>
        <taxon>Ecdysozoa</taxon>
        <taxon>Nematoda</taxon>
        <taxon>Chromadorea</taxon>
        <taxon>Rhabditida</taxon>
        <taxon>Rhabditina</taxon>
        <taxon>Rhabditomorpha</taxon>
        <taxon>Strongyloidea</taxon>
        <taxon>Ancylostomatidae</taxon>
        <taxon>Ancylostomatinae</taxon>
        <taxon>Ancylostoma</taxon>
    </lineage>
</organism>
<protein>
    <submittedName>
        <fullName evidence="1">Uncharacterized protein</fullName>
    </submittedName>
</protein>
<gene>
    <name evidence="1" type="ORF">ANCCEY_05889</name>
</gene>